<protein>
    <submittedName>
        <fullName evidence="2">Uncharacterized protein</fullName>
    </submittedName>
</protein>
<organism evidence="2 3">
    <name type="scientific">Mauremys mutica</name>
    <name type="common">yellowpond turtle</name>
    <dbReference type="NCBI Taxonomy" id="74926"/>
    <lineage>
        <taxon>Eukaryota</taxon>
        <taxon>Metazoa</taxon>
        <taxon>Chordata</taxon>
        <taxon>Craniata</taxon>
        <taxon>Vertebrata</taxon>
        <taxon>Euteleostomi</taxon>
        <taxon>Archelosauria</taxon>
        <taxon>Testudinata</taxon>
        <taxon>Testudines</taxon>
        <taxon>Cryptodira</taxon>
        <taxon>Durocryptodira</taxon>
        <taxon>Testudinoidea</taxon>
        <taxon>Geoemydidae</taxon>
        <taxon>Geoemydinae</taxon>
        <taxon>Mauremys</taxon>
    </lineage>
</organism>
<dbReference type="Proteomes" id="UP000827986">
    <property type="component" value="Unassembled WGS sequence"/>
</dbReference>
<feature type="region of interest" description="Disordered" evidence="1">
    <location>
        <begin position="31"/>
        <end position="69"/>
    </location>
</feature>
<sequence>SVSQRGWAARGAVSGSVSHTGVFVFFLPAGGPADNGLRRPGRAVSGPAEAVGPRQAGSAGRRRAELGCRAGPPRCERFQSWERR</sequence>
<dbReference type="EMBL" id="JAHDVG010000487">
    <property type="protein sequence ID" value="KAH1166595.1"/>
    <property type="molecule type" value="Genomic_DNA"/>
</dbReference>
<comment type="caution">
    <text evidence="2">The sequence shown here is derived from an EMBL/GenBank/DDBJ whole genome shotgun (WGS) entry which is preliminary data.</text>
</comment>
<evidence type="ECO:0000313" key="3">
    <source>
        <dbReference type="Proteomes" id="UP000827986"/>
    </source>
</evidence>
<keyword evidence="3" id="KW-1185">Reference proteome</keyword>
<evidence type="ECO:0000313" key="2">
    <source>
        <dbReference type="EMBL" id="KAH1166595.1"/>
    </source>
</evidence>
<feature type="non-terminal residue" evidence="2">
    <location>
        <position position="1"/>
    </location>
</feature>
<proteinExistence type="predicted"/>
<gene>
    <name evidence="2" type="ORF">KIL84_015767</name>
</gene>
<reference evidence="2" key="1">
    <citation type="submission" date="2021-09" db="EMBL/GenBank/DDBJ databases">
        <title>The genome of Mauremys mutica provides insights into the evolution of semi-aquatic lifestyle.</title>
        <authorList>
            <person name="Gong S."/>
            <person name="Gao Y."/>
        </authorList>
    </citation>
    <scope>NUCLEOTIDE SEQUENCE</scope>
    <source>
        <strain evidence="2">MM-2020</strain>
        <tissue evidence="2">Muscle</tissue>
    </source>
</reference>
<dbReference type="AlphaFoldDB" id="A0A9D3WT48"/>
<accession>A0A9D3WT48</accession>
<name>A0A9D3WT48_9SAUR</name>
<evidence type="ECO:0000256" key="1">
    <source>
        <dbReference type="SAM" id="MobiDB-lite"/>
    </source>
</evidence>